<dbReference type="PANTHER" id="PTHR37751:SF1">
    <property type="entry name" value="LOW PROTEIN: M-PHASE INDUCER PHOSPHATASE-LIKE PROTEIN"/>
    <property type="match status" value="1"/>
</dbReference>
<evidence type="ECO:0000313" key="4">
    <source>
        <dbReference type="Proteomes" id="UP000036987"/>
    </source>
</evidence>
<protein>
    <recommendedName>
        <fullName evidence="2">DUF4378 domain-containing protein</fullName>
    </recommendedName>
</protein>
<feature type="domain" description="DUF4378" evidence="2">
    <location>
        <begin position="386"/>
        <end position="529"/>
    </location>
</feature>
<evidence type="ECO:0000259" key="2">
    <source>
        <dbReference type="Pfam" id="PF14309"/>
    </source>
</evidence>
<evidence type="ECO:0000313" key="3">
    <source>
        <dbReference type="EMBL" id="KMZ73556.1"/>
    </source>
</evidence>
<sequence length="538" mass="60951">MGTKDWFRNKSASRKNGGGSNNHVMGCITGFFHWFHFHRASLFSTRCDAHTALFAVASSTTESAGVKPPRNSLELDFDHLASEDCDIPVSARFFFCIEQAKGKKMTFFLVCLWLQFSCIEEVRKARSGGGNIVAKLMGLEYLPNSTNIIENYNLDQPRQPLRARNSNVGEEEDIRRGTKSLPATPARMSIASRRSWDSDLRTSSVQNKENLSVLAMDELKCRFQDYVSSPVPSPAMKKIENGCGSGSGSISGPRQYARDIVKQMKERVGRRIEKSRSPIDSLQQSPTSVKKKRETTPFVQKGKSSLKPKSVAKLTPMMECKKVRCERFNERPAVAVSSSSSLRKPRRFIRMNPRTPIIDVRREDIIPLLPHSVPSVHPPPQPEPAELQYVKRVLERAFIQRVGPRSDYPLDPIIFHELELFSIITNNSSSQLRHRCNRKLLFDLIKEIMISESLSKKVKQNIVLDRIWSKIQRSPQSKCETIEAIDALIGSDLRDNEIRQLLNHHAVEEEADLIADDLEKTIIDYLIVEVCCSKLGNQ</sequence>
<dbReference type="Proteomes" id="UP000036987">
    <property type="component" value="Unassembled WGS sequence"/>
</dbReference>
<dbReference type="Pfam" id="PF14309">
    <property type="entry name" value="DUF4378"/>
    <property type="match status" value="1"/>
</dbReference>
<accession>A0A0K9PX26</accession>
<organism evidence="3 4">
    <name type="scientific">Zostera marina</name>
    <name type="common">Eelgrass</name>
    <dbReference type="NCBI Taxonomy" id="29655"/>
    <lineage>
        <taxon>Eukaryota</taxon>
        <taxon>Viridiplantae</taxon>
        <taxon>Streptophyta</taxon>
        <taxon>Embryophyta</taxon>
        <taxon>Tracheophyta</taxon>
        <taxon>Spermatophyta</taxon>
        <taxon>Magnoliopsida</taxon>
        <taxon>Liliopsida</taxon>
        <taxon>Zosteraceae</taxon>
        <taxon>Zostera</taxon>
    </lineage>
</organism>
<proteinExistence type="predicted"/>
<dbReference type="EMBL" id="LFYR01000569">
    <property type="protein sequence ID" value="KMZ73556.1"/>
    <property type="molecule type" value="Genomic_DNA"/>
</dbReference>
<dbReference type="PANTHER" id="PTHR37751">
    <property type="entry name" value="LOW PROTEIN: M-PHASE INDUCER PHOSPHATASE-LIKE PROTEIN"/>
    <property type="match status" value="1"/>
</dbReference>
<feature type="compositionally biased region" description="Basic and acidic residues" evidence="1">
    <location>
        <begin position="268"/>
        <end position="277"/>
    </location>
</feature>
<dbReference type="AlphaFoldDB" id="A0A0K9PX26"/>
<name>A0A0K9PX26_ZOSMR</name>
<dbReference type="InterPro" id="IPR025486">
    <property type="entry name" value="DUF4378"/>
</dbReference>
<feature type="region of interest" description="Disordered" evidence="1">
    <location>
        <begin position="268"/>
        <end position="308"/>
    </location>
</feature>
<reference evidence="4" key="1">
    <citation type="journal article" date="2016" name="Nature">
        <title>The genome of the seagrass Zostera marina reveals angiosperm adaptation to the sea.</title>
        <authorList>
            <person name="Olsen J.L."/>
            <person name="Rouze P."/>
            <person name="Verhelst B."/>
            <person name="Lin Y.-C."/>
            <person name="Bayer T."/>
            <person name="Collen J."/>
            <person name="Dattolo E."/>
            <person name="De Paoli E."/>
            <person name="Dittami S."/>
            <person name="Maumus F."/>
            <person name="Michel G."/>
            <person name="Kersting A."/>
            <person name="Lauritano C."/>
            <person name="Lohaus R."/>
            <person name="Toepel M."/>
            <person name="Tonon T."/>
            <person name="Vanneste K."/>
            <person name="Amirebrahimi M."/>
            <person name="Brakel J."/>
            <person name="Bostroem C."/>
            <person name="Chovatia M."/>
            <person name="Grimwood J."/>
            <person name="Jenkins J.W."/>
            <person name="Jueterbock A."/>
            <person name="Mraz A."/>
            <person name="Stam W.T."/>
            <person name="Tice H."/>
            <person name="Bornberg-Bauer E."/>
            <person name="Green P.J."/>
            <person name="Pearson G.A."/>
            <person name="Procaccini G."/>
            <person name="Duarte C.M."/>
            <person name="Schmutz J."/>
            <person name="Reusch T.B.H."/>
            <person name="Van de Peer Y."/>
        </authorList>
    </citation>
    <scope>NUCLEOTIDE SEQUENCE [LARGE SCALE GENOMIC DNA]</scope>
    <source>
        <strain evidence="4">cv. Finnish</strain>
    </source>
</reference>
<comment type="caution">
    <text evidence="3">The sequence shown here is derived from an EMBL/GenBank/DDBJ whole genome shotgun (WGS) entry which is preliminary data.</text>
</comment>
<dbReference type="OrthoDB" id="1939700at2759"/>
<gene>
    <name evidence="3" type="ORF">ZOSMA_146G00310</name>
</gene>
<evidence type="ECO:0000256" key="1">
    <source>
        <dbReference type="SAM" id="MobiDB-lite"/>
    </source>
</evidence>
<feature type="compositionally biased region" description="Polar residues" evidence="1">
    <location>
        <begin position="278"/>
        <end position="288"/>
    </location>
</feature>
<keyword evidence="4" id="KW-1185">Reference proteome</keyword>